<evidence type="ECO:0000313" key="2">
    <source>
        <dbReference type="EMBL" id="TDP85329.1"/>
    </source>
</evidence>
<reference evidence="2 3" key="1">
    <citation type="submission" date="2019-03" db="EMBL/GenBank/DDBJ databases">
        <title>Genomic Encyclopedia of Type Strains, Phase IV (KMG-IV): sequencing the most valuable type-strain genomes for metagenomic binning, comparative biology and taxonomic classification.</title>
        <authorList>
            <person name="Goeker M."/>
        </authorList>
    </citation>
    <scope>NUCLEOTIDE SEQUENCE [LARGE SCALE GENOMIC DNA]</scope>
    <source>
        <strain evidence="2 3">DSM 102969</strain>
    </source>
</reference>
<dbReference type="AlphaFoldDB" id="A0A4R6RG41"/>
<keyword evidence="2" id="KW-0808">Transferase</keyword>
<protein>
    <submittedName>
        <fullName evidence="2">Putative 3-demethylubiquinone-9 3-methyltransferase (Glyoxalase superfamily)</fullName>
    </submittedName>
</protein>
<organism evidence="2 3">
    <name type="scientific">Oharaeibacter diazotrophicus</name>
    <dbReference type="NCBI Taxonomy" id="1920512"/>
    <lineage>
        <taxon>Bacteria</taxon>
        <taxon>Pseudomonadati</taxon>
        <taxon>Pseudomonadota</taxon>
        <taxon>Alphaproteobacteria</taxon>
        <taxon>Hyphomicrobiales</taxon>
        <taxon>Pleomorphomonadaceae</taxon>
        <taxon>Oharaeibacter</taxon>
    </lineage>
</organism>
<dbReference type="GO" id="GO:0008168">
    <property type="term" value="F:methyltransferase activity"/>
    <property type="evidence" value="ECO:0007669"/>
    <property type="project" value="UniProtKB-KW"/>
</dbReference>
<dbReference type="InterPro" id="IPR028973">
    <property type="entry name" value="PhnB-like"/>
</dbReference>
<dbReference type="PANTHER" id="PTHR33990:SF2">
    <property type="entry name" value="PHNB-LIKE DOMAIN-CONTAINING PROTEIN"/>
    <property type="match status" value="1"/>
</dbReference>
<dbReference type="Gene3D" id="3.10.180.10">
    <property type="entry name" value="2,3-Dihydroxybiphenyl 1,2-Dioxygenase, domain 1"/>
    <property type="match status" value="1"/>
</dbReference>
<accession>A0A4R6RG41</accession>
<keyword evidence="2" id="KW-0830">Ubiquinone</keyword>
<keyword evidence="3" id="KW-1185">Reference proteome</keyword>
<dbReference type="CDD" id="cd06588">
    <property type="entry name" value="PhnB_like"/>
    <property type="match status" value="1"/>
</dbReference>
<dbReference type="InterPro" id="IPR009725">
    <property type="entry name" value="3_dmu_93_MTrfase"/>
</dbReference>
<dbReference type="OrthoDB" id="9806473at2"/>
<dbReference type="EMBL" id="SNXY01000007">
    <property type="protein sequence ID" value="TDP85329.1"/>
    <property type="molecule type" value="Genomic_DNA"/>
</dbReference>
<dbReference type="PIRSF" id="PIRSF021700">
    <property type="entry name" value="3_dmu_93_MTrfase"/>
    <property type="match status" value="1"/>
</dbReference>
<feature type="domain" description="PhnB-like" evidence="1">
    <location>
        <begin position="3"/>
        <end position="117"/>
    </location>
</feature>
<dbReference type="InterPro" id="IPR029068">
    <property type="entry name" value="Glyas_Bleomycin-R_OHBP_Dase"/>
</dbReference>
<dbReference type="PANTHER" id="PTHR33990">
    <property type="entry name" value="PROTEIN YJDN-RELATED"/>
    <property type="match status" value="1"/>
</dbReference>
<dbReference type="GO" id="GO:0032259">
    <property type="term" value="P:methylation"/>
    <property type="evidence" value="ECO:0007669"/>
    <property type="project" value="UniProtKB-KW"/>
</dbReference>
<keyword evidence="2" id="KW-0489">Methyltransferase</keyword>
<evidence type="ECO:0000259" key="1">
    <source>
        <dbReference type="Pfam" id="PF06983"/>
    </source>
</evidence>
<gene>
    <name evidence="2" type="ORF">EDD54_2181</name>
</gene>
<dbReference type="Pfam" id="PF06983">
    <property type="entry name" value="3-dmu-9_3-mt"/>
    <property type="match status" value="1"/>
</dbReference>
<sequence>MSKISPCLWFARDAETAAAFYVSLLPDSRIDHVRRSPVDTPSGPAGDVLLVEFTLAGQPYLALNGGQPAEPSMSVSLLVRCDDQAEVDRLWAALVEGGRPLQCGWLVDRWGIHWQIVPRRMLELLADPVRAPRAMAAMMEMVKLDIATIEAA</sequence>
<evidence type="ECO:0000313" key="3">
    <source>
        <dbReference type="Proteomes" id="UP000294547"/>
    </source>
</evidence>
<dbReference type="SUPFAM" id="SSF54593">
    <property type="entry name" value="Glyoxalase/Bleomycin resistance protein/Dihydroxybiphenyl dioxygenase"/>
    <property type="match status" value="1"/>
</dbReference>
<name>A0A4R6RG41_9HYPH</name>
<proteinExistence type="predicted"/>
<comment type="caution">
    <text evidence="2">The sequence shown here is derived from an EMBL/GenBank/DDBJ whole genome shotgun (WGS) entry which is preliminary data.</text>
</comment>
<dbReference type="Proteomes" id="UP000294547">
    <property type="component" value="Unassembled WGS sequence"/>
</dbReference>
<dbReference type="RefSeq" id="WP_126541185.1">
    <property type="nucleotide sequence ID" value="NZ_BSPM01000004.1"/>
</dbReference>